<feature type="compositionally biased region" description="Basic and acidic residues" evidence="1">
    <location>
        <begin position="50"/>
        <end position="59"/>
    </location>
</feature>
<sequence>ESASGTGTVVVRSPSGARPSSLFSSHSSVSSSILTSSEDPSISGTFVYRSHYDDSDSPKTPKSRLGLKGRSSSAAAEDSDMNLAEAKAAIQRGRKSNVRERPTSSHVSRDLQQSRTVEQPSESPDIFRIITMFISHIRKLSAQVEMTAMRRVIRCLSLHHYRNFSSPPFKTPSPMIHE</sequence>
<dbReference type="AlphaFoldDB" id="S8C9R8"/>
<dbReference type="OrthoDB" id="1745739at2759"/>
<keyword evidence="3" id="KW-1185">Reference proteome</keyword>
<feature type="compositionally biased region" description="Basic and acidic residues" evidence="1">
    <location>
        <begin position="97"/>
        <end position="109"/>
    </location>
</feature>
<protein>
    <submittedName>
        <fullName evidence="2">Uncharacterized protein</fullName>
    </submittedName>
</protein>
<proteinExistence type="predicted"/>
<name>S8C9R8_9LAMI</name>
<gene>
    <name evidence="2" type="ORF">M569_11106</name>
</gene>
<reference evidence="2 3" key="1">
    <citation type="journal article" date="2013" name="BMC Genomics">
        <title>The miniature genome of a carnivorous plant Genlisea aurea contains a low number of genes and short non-coding sequences.</title>
        <authorList>
            <person name="Leushkin E.V."/>
            <person name="Sutormin R.A."/>
            <person name="Nabieva E.R."/>
            <person name="Penin A.A."/>
            <person name="Kondrashov A.S."/>
            <person name="Logacheva M.D."/>
        </authorList>
    </citation>
    <scope>NUCLEOTIDE SEQUENCE [LARGE SCALE GENOMIC DNA]</scope>
</reference>
<evidence type="ECO:0000313" key="3">
    <source>
        <dbReference type="Proteomes" id="UP000015453"/>
    </source>
</evidence>
<feature type="region of interest" description="Disordered" evidence="1">
    <location>
        <begin position="1"/>
        <end position="121"/>
    </location>
</feature>
<feature type="non-terminal residue" evidence="2">
    <location>
        <position position="1"/>
    </location>
</feature>
<feature type="non-terminal residue" evidence="2">
    <location>
        <position position="178"/>
    </location>
</feature>
<organism evidence="2 3">
    <name type="scientific">Genlisea aurea</name>
    <dbReference type="NCBI Taxonomy" id="192259"/>
    <lineage>
        <taxon>Eukaryota</taxon>
        <taxon>Viridiplantae</taxon>
        <taxon>Streptophyta</taxon>
        <taxon>Embryophyta</taxon>
        <taxon>Tracheophyta</taxon>
        <taxon>Spermatophyta</taxon>
        <taxon>Magnoliopsida</taxon>
        <taxon>eudicotyledons</taxon>
        <taxon>Gunneridae</taxon>
        <taxon>Pentapetalae</taxon>
        <taxon>asterids</taxon>
        <taxon>lamiids</taxon>
        <taxon>Lamiales</taxon>
        <taxon>Lentibulariaceae</taxon>
        <taxon>Genlisea</taxon>
    </lineage>
</organism>
<dbReference type="EMBL" id="AUSU01005327">
    <property type="protein sequence ID" value="EPS63679.1"/>
    <property type="molecule type" value="Genomic_DNA"/>
</dbReference>
<feature type="compositionally biased region" description="Polar residues" evidence="1">
    <location>
        <begin position="110"/>
        <end position="121"/>
    </location>
</feature>
<evidence type="ECO:0000256" key="1">
    <source>
        <dbReference type="SAM" id="MobiDB-lite"/>
    </source>
</evidence>
<comment type="caution">
    <text evidence="2">The sequence shown here is derived from an EMBL/GenBank/DDBJ whole genome shotgun (WGS) entry which is preliminary data.</text>
</comment>
<accession>S8C9R8</accession>
<feature type="compositionally biased region" description="Low complexity" evidence="1">
    <location>
        <begin position="20"/>
        <end position="37"/>
    </location>
</feature>
<dbReference type="Proteomes" id="UP000015453">
    <property type="component" value="Unassembled WGS sequence"/>
</dbReference>
<evidence type="ECO:0000313" key="2">
    <source>
        <dbReference type="EMBL" id="EPS63679.1"/>
    </source>
</evidence>